<evidence type="ECO:0000313" key="4">
    <source>
        <dbReference type="EMBL" id="EFW05657.1"/>
    </source>
</evidence>
<dbReference type="RefSeq" id="WP_008788149.1">
    <property type="nucleotide sequence ID" value="NZ_AKCB01000002.1"/>
</dbReference>
<dbReference type="PROSITE" id="PS50943">
    <property type="entry name" value="HTH_CROC1"/>
    <property type="match status" value="1"/>
</dbReference>
<sequence length="255" mass="29707">MNIEIANKLLQLRKEKGYSQEALAQELGISRQAVSKWERAEASPDTDNLIELAKLYGISLDQLLLHEPTETEETISDKTEDMKESQEEYAYKYEDGDEYVHVGFDGIHVKDDESEVHVSWKGIHVIDRNGDGVNIGDKGVYVNGERKDWNDDWTDFKHNKKYDFPFGSILFIGYLIYGVMTGIWHPTWIVLLTLPLFDSLITAFRKRKFSNFAYPVLTLMIFLWFGFENGLWHPAWIVFLTVPCYYGIAHYIDYR</sequence>
<dbReference type="STRING" id="100884.GCA_000269565_02879"/>
<accession>E7G8E5</accession>
<dbReference type="InterPro" id="IPR010982">
    <property type="entry name" value="Lambda_DNA-bd_dom_sf"/>
</dbReference>
<dbReference type="PANTHER" id="PTHR46558">
    <property type="entry name" value="TRACRIPTIONAL REGULATORY PROTEIN-RELATED-RELATED"/>
    <property type="match status" value="1"/>
</dbReference>
<comment type="caution">
    <text evidence="4">The sequence shown here is derived from an EMBL/GenBank/DDBJ whole genome shotgun (WGS) entry which is preliminary data.</text>
</comment>
<dbReference type="OrthoDB" id="9781544at2"/>
<evidence type="ECO:0000256" key="2">
    <source>
        <dbReference type="SAM" id="Phobius"/>
    </source>
</evidence>
<organism evidence="4 5">
    <name type="scientific">Coprobacillus cateniformis</name>
    <dbReference type="NCBI Taxonomy" id="100884"/>
    <lineage>
        <taxon>Bacteria</taxon>
        <taxon>Bacillati</taxon>
        <taxon>Bacillota</taxon>
        <taxon>Erysipelotrichia</taxon>
        <taxon>Erysipelotrichales</taxon>
        <taxon>Coprobacillaceae</taxon>
        <taxon>Coprobacillus</taxon>
    </lineage>
</organism>
<reference evidence="4 5" key="1">
    <citation type="submission" date="2010-12" db="EMBL/GenBank/DDBJ databases">
        <title>The Genome Sequence of Coprobacillus sp. strain 29_1.</title>
        <authorList>
            <consortium name="The Broad Institute Genome Sequencing Platform"/>
            <person name="Earl A."/>
            <person name="Ward D."/>
            <person name="Feldgarden M."/>
            <person name="Gevers D."/>
            <person name="Daigneault M."/>
            <person name="Sibley C.D."/>
            <person name="White A."/>
            <person name="Strauss J."/>
            <person name="Allen-Vercoe E."/>
            <person name="Young S.K."/>
            <person name="Zeng Q."/>
            <person name="Gargeya S."/>
            <person name="Fitzgerald M."/>
            <person name="Haas B."/>
            <person name="Abouelleil A."/>
            <person name="Alvarado L."/>
            <person name="Arachchi H.M."/>
            <person name="Berlin A."/>
            <person name="Brown A."/>
            <person name="Chapman S.B."/>
            <person name="Chen Z."/>
            <person name="Dunbar C."/>
            <person name="Freedman E."/>
            <person name="Gearin G."/>
            <person name="Gellesch M."/>
            <person name="Goldberg J."/>
            <person name="Griggs A."/>
            <person name="Gujja S."/>
            <person name="Heilman E."/>
            <person name="Heiman D."/>
            <person name="Howarth C."/>
            <person name="Larson L."/>
            <person name="Lui A."/>
            <person name="MacDonald P.J.P."/>
            <person name="Mehta T."/>
            <person name="Montmayeur A."/>
            <person name="Murphy C."/>
            <person name="Neiman D."/>
            <person name="Pearson M."/>
            <person name="Priest M."/>
            <person name="Roberts A."/>
            <person name="Saif S."/>
            <person name="Shea T."/>
            <person name="Shenoy N."/>
            <person name="Sisk P."/>
            <person name="Stolte C."/>
            <person name="Sykes S."/>
            <person name="White J."/>
            <person name="Yandava C."/>
            <person name="Nusbaum C."/>
            <person name="Birren B."/>
        </authorList>
    </citation>
    <scope>NUCLEOTIDE SEQUENCE [LARGE SCALE GENOMIC DNA]</scope>
    <source>
        <strain evidence="4 5">29_1</strain>
    </source>
</reference>
<evidence type="ECO:0000259" key="3">
    <source>
        <dbReference type="PROSITE" id="PS50943"/>
    </source>
</evidence>
<dbReference type="PANTHER" id="PTHR46558:SF13">
    <property type="entry name" value="HTH-TYPE TRANSCRIPTIONAL REGULATOR IMMR"/>
    <property type="match status" value="1"/>
</dbReference>
<dbReference type="EMBL" id="ADKX01000017">
    <property type="protein sequence ID" value="EFW05657.1"/>
    <property type="molecule type" value="Genomic_DNA"/>
</dbReference>
<dbReference type="Pfam" id="PF01381">
    <property type="entry name" value="HTH_3"/>
    <property type="match status" value="1"/>
</dbReference>
<keyword evidence="5" id="KW-1185">Reference proteome</keyword>
<feature type="transmembrane region" description="Helical" evidence="2">
    <location>
        <begin position="211"/>
        <end position="227"/>
    </location>
</feature>
<protein>
    <submittedName>
        <fullName evidence="4">Transcriptional regulator</fullName>
    </submittedName>
</protein>
<feature type="transmembrane region" description="Helical" evidence="2">
    <location>
        <begin position="233"/>
        <end position="252"/>
    </location>
</feature>
<keyword evidence="2" id="KW-0812">Transmembrane</keyword>
<keyword evidence="2" id="KW-0472">Membrane</keyword>
<dbReference type="CDD" id="cd00093">
    <property type="entry name" value="HTH_XRE"/>
    <property type="match status" value="1"/>
</dbReference>
<dbReference type="AlphaFoldDB" id="E7G8E5"/>
<name>E7G8E5_9FIRM</name>
<dbReference type="SMART" id="SM00530">
    <property type="entry name" value="HTH_XRE"/>
    <property type="match status" value="1"/>
</dbReference>
<dbReference type="Gene3D" id="1.10.260.40">
    <property type="entry name" value="lambda repressor-like DNA-binding domains"/>
    <property type="match status" value="1"/>
</dbReference>
<feature type="domain" description="HTH cro/C1-type" evidence="3">
    <location>
        <begin position="9"/>
        <end position="63"/>
    </location>
</feature>
<keyword evidence="2" id="KW-1133">Transmembrane helix</keyword>
<keyword evidence="1" id="KW-0238">DNA-binding</keyword>
<dbReference type="Proteomes" id="UP000003157">
    <property type="component" value="Unassembled WGS sequence"/>
</dbReference>
<dbReference type="HOGENOM" id="CLU_057667_0_0_9"/>
<dbReference type="GO" id="GO:0003677">
    <property type="term" value="F:DNA binding"/>
    <property type="evidence" value="ECO:0007669"/>
    <property type="project" value="UniProtKB-KW"/>
</dbReference>
<dbReference type="SUPFAM" id="SSF47413">
    <property type="entry name" value="lambda repressor-like DNA-binding domains"/>
    <property type="match status" value="1"/>
</dbReference>
<dbReference type="eggNOG" id="COG1476">
    <property type="taxonomic scope" value="Bacteria"/>
</dbReference>
<dbReference type="GeneID" id="78230682"/>
<dbReference type="InterPro" id="IPR001387">
    <property type="entry name" value="Cro/C1-type_HTH"/>
</dbReference>
<evidence type="ECO:0000256" key="1">
    <source>
        <dbReference type="ARBA" id="ARBA00023125"/>
    </source>
</evidence>
<evidence type="ECO:0000313" key="5">
    <source>
        <dbReference type="Proteomes" id="UP000003157"/>
    </source>
</evidence>
<proteinExistence type="predicted"/>
<gene>
    <name evidence="4" type="ORF">HMPREF9488_01033</name>
</gene>